<proteinExistence type="predicted"/>
<keyword evidence="5" id="KW-1278">Translocase</keyword>
<keyword evidence="6" id="KW-0472">Membrane</keyword>
<evidence type="ECO:0000259" key="7">
    <source>
        <dbReference type="PROSITE" id="PS50893"/>
    </source>
</evidence>
<dbReference type="SMART" id="SM00382">
    <property type="entry name" value="AAA"/>
    <property type="match status" value="1"/>
</dbReference>
<dbReference type="Pfam" id="PF00005">
    <property type="entry name" value="ABC_tran"/>
    <property type="match status" value="1"/>
</dbReference>
<dbReference type="NCBIfam" id="TIGR01189">
    <property type="entry name" value="ccmA"/>
    <property type="match status" value="1"/>
</dbReference>
<dbReference type="EMBL" id="CADCWB010000093">
    <property type="protein sequence ID" value="CAA9514777.1"/>
    <property type="molecule type" value="Genomic_DNA"/>
</dbReference>
<evidence type="ECO:0000256" key="5">
    <source>
        <dbReference type="ARBA" id="ARBA00022967"/>
    </source>
</evidence>
<organism evidence="8">
    <name type="scientific">uncultured Sphingomonas sp</name>
    <dbReference type="NCBI Taxonomy" id="158754"/>
    <lineage>
        <taxon>Bacteria</taxon>
        <taxon>Pseudomonadati</taxon>
        <taxon>Pseudomonadota</taxon>
        <taxon>Alphaproteobacteria</taxon>
        <taxon>Sphingomonadales</taxon>
        <taxon>Sphingomonadaceae</taxon>
        <taxon>Sphingomonas</taxon>
        <taxon>environmental samples</taxon>
    </lineage>
</organism>
<dbReference type="PROSITE" id="PS50893">
    <property type="entry name" value="ABC_TRANSPORTER_2"/>
    <property type="match status" value="1"/>
</dbReference>
<dbReference type="GO" id="GO:0017004">
    <property type="term" value="P:cytochrome complex assembly"/>
    <property type="evidence" value="ECO:0007669"/>
    <property type="project" value="UniProtKB-KW"/>
</dbReference>
<dbReference type="PANTHER" id="PTHR43499">
    <property type="entry name" value="ABC TRANSPORTER I FAMILY MEMBER 1"/>
    <property type="match status" value="1"/>
</dbReference>
<dbReference type="GO" id="GO:0016887">
    <property type="term" value="F:ATP hydrolysis activity"/>
    <property type="evidence" value="ECO:0007669"/>
    <property type="project" value="InterPro"/>
</dbReference>
<evidence type="ECO:0000256" key="4">
    <source>
        <dbReference type="ARBA" id="ARBA00022840"/>
    </source>
</evidence>
<dbReference type="InterPro" id="IPR003593">
    <property type="entry name" value="AAA+_ATPase"/>
</dbReference>
<keyword evidence="4" id="KW-0067">ATP-binding</keyword>
<evidence type="ECO:0000256" key="1">
    <source>
        <dbReference type="ARBA" id="ARBA00022448"/>
    </source>
</evidence>
<sequence>MTALLRFDQLACWRGGRMLFEGLDLALTAGEALWVRGPNGAGKSSLLRLACGLLKPAAGTVRAQAAALADHALALDREQPLASALDWWAALDGGSVADAMAAFDLTHLAEVPVRMLSTGQERRAALARVAASGASLWLLDEPVSGLDTRSVELLGVAVTKHRKAGGAVVAASHVPLPGGEWRILELGG</sequence>
<keyword evidence="1" id="KW-0813">Transport</keyword>
<dbReference type="InterPro" id="IPR027417">
    <property type="entry name" value="P-loop_NTPase"/>
</dbReference>
<dbReference type="SUPFAM" id="SSF52540">
    <property type="entry name" value="P-loop containing nucleoside triphosphate hydrolases"/>
    <property type="match status" value="1"/>
</dbReference>
<protein>
    <submittedName>
        <fullName evidence="8">ABC transporter involved in cytochrome c biogenesis, ATPase component CcmA</fullName>
    </submittedName>
</protein>
<feature type="domain" description="ABC transporter" evidence="7">
    <location>
        <begin position="5"/>
        <end position="186"/>
    </location>
</feature>
<evidence type="ECO:0000313" key="8">
    <source>
        <dbReference type="EMBL" id="CAA9514777.1"/>
    </source>
</evidence>
<keyword evidence="2" id="KW-0547">Nucleotide-binding</keyword>
<evidence type="ECO:0000256" key="3">
    <source>
        <dbReference type="ARBA" id="ARBA00022748"/>
    </source>
</evidence>
<accession>A0A6J4T6Y8</accession>
<dbReference type="GO" id="GO:0022857">
    <property type="term" value="F:transmembrane transporter activity"/>
    <property type="evidence" value="ECO:0007669"/>
    <property type="project" value="InterPro"/>
</dbReference>
<dbReference type="AlphaFoldDB" id="A0A6J4T6Y8"/>
<dbReference type="Gene3D" id="3.40.50.300">
    <property type="entry name" value="P-loop containing nucleotide triphosphate hydrolases"/>
    <property type="match status" value="1"/>
</dbReference>
<gene>
    <name evidence="8" type="ORF">AVDCRST_MAG62-745</name>
</gene>
<keyword evidence="3" id="KW-0201">Cytochrome c-type biogenesis</keyword>
<dbReference type="InterPro" id="IPR005895">
    <property type="entry name" value="ABC_transptr_haem_export_CcmA"/>
</dbReference>
<evidence type="ECO:0000256" key="2">
    <source>
        <dbReference type="ARBA" id="ARBA00022741"/>
    </source>
</evidence>
<reference evidence="8" key="1">
    <citation type="submission" date="2020-02" db="EMBL/GenBank/DDBJ databases">
        <authorList>
            <person name="Meier V. D."/>
        </authorList>
    </citation>
    <scope>NUCLEOTIDE SEQUENCE</scope>
    <source>
        <strain evidence="8">AVDCRST_MAG62</strain>
    </source>
</reference>
<evidence type="ECO:0000256" key="6">
    <source>
        <dbReference type="ARBA" id="ARBA00023136"/>
    </source>
</evidence>
<dbReference type="GO" id="GO:0005524">
    <property type="term" value="F:ATP binding"/>
    <property type="evidence" value="ECO:0007669"/>
    <property type="project" value="UniProtKB-KW"/>
</dbReference>
<dbReference type="PANTHER" id="PTHR43499:SF1">
    <property type="entry name" value="ABC TRANSPORTER I FAMILY MEMBER 1"/>
    <property type="match status" value="1"/>
</dbReference>
<dbReference type="InterPro" id="IPR003439">
    <property type="entry name" value="ABC_transporter-like_ATP-bd"/>
</dbReference>
<name>A0A6J4T6Y8_9SPHN</name>